<dbReference type="FunFam" id="3.90.420.10:FF:000002">
    <property type="entry name" value="sulfite oxidase, mitochondrial"/>
    <property type="match status" value="1"/>
</dbReference>
<evidence type="ECO:0000259" key="5">
    <source>
        <dbReference type="Pfam" id="PF00174"/>
    </source>
</evidence>
<dbReference type="GO" id="GO:0005739">
    <property type="term" value="C:mitochondrion"/>
    <property type="evidence" value="ECO:0007669"/>
    <property type="project" value="TreeGrafter"/>
</dbReference>
<keyword evidence="2" id="KW-0500">Molybdenum</keyword>
<dbReference type="InterPro" id="IPR005066">
    <property type="entry name" value="MoCF_OxRdtse_dimer"/>
</dbReference>
<evidence type="ECO:0000313" key="7">
    <source>
        <dbReference type="EMBL" id="TFK28212.1"/>
    </source>
</evidence>
<dbReference type="OrthoDB" id="10051395at2759"/>
<keyword evidence="3" id="KW-0479">Metal-binding</keyword>
<dbReference type="GO" id="GO:0043546">
    <property type="term" value="F:molybdopterin cofactor binding"/>
    <property type="evidence" value="ECO:0007669"/>
    <property type="project" value="TreeGrafter"/>
</dbReference>
<dbReference type="AlphaFoldDB" id="A0A5C3L6E5"/>
<sequence>MDYSKEPPHSALLNIQAQEPFNAEPTAAALVEFPITPEDLVYCRNHGPVREFEEETYKLSLGGLVKSETTWTCAELKASFPSKEVIALLQCAGIRRNEMGAVKKVNGVPWSDGVIANCTWRGVPLRDMLLSVGIKADSDQTNLHVCFSSHATLCEDDSYYGASIPLEHALKEDSDVLIAFEMNGEPLTPDHGGPLRVVVPGYLGARWVKWVDSIVIADRESPNYYQQRDYKILPPEVDTKDKAKEMWSKYPSMTALPLNSVVGSVSLLTSSSILVKGYSVAGATGNVAAVEVTIDQGQTWQPAKITYQSGRWSWAIWEAEINGVPETGVVHSCAVDTTGNRQPREGLWNLRGVAYNAWGVGRW</sequence>
<dbReference type="SUPFAM" id="SSF56524">
    <property type="entry name" value="Oxidoreductase molybdopterin-binding domain"/>
    <property type="match status" value="1"/>
</dbReference>
<evidence type="ECO:0000256" key="3">
    <source>
        <dbReference type="ARBA" id="ARBA00022723"/>
    </source>
</evidence>
<keyword evidence="4" id="KW-0560">Oxidoreductase</keyword>
<dbReference type="Gene3D" id="3.90.420.10">
    <property type="entry name" value="Oxidoreductase, molybdopterin-binding domain"/>
    <property type="match status" value="1"/>
</dbReference>
<dbReference type="InterPro" id="IPR008335">
    <property type="entry name" value="Mopterin_OxRdtase_euk"/>
</dbReference>
<feature type="domain" description="Oxidoreductase molybdopterin-binding" evidence="5">
    <location>
        <begin position="46"/>
        <end position="225"/>
    </location>
</feature>
<dbReference type="GO" id="GO:0020037">
    <property type="term" value="F:heme binding"/>
    <property type="evidence" value="ECO:0007669"/>
    <property type="project" value="TreeGrafter"/>
</dbReference>
<dbReference type="PRINTS" id="PR00407">
    <property type="entry name" value="EUMOPTERIN"/>
</dbReference>
<dbReference type="Pfam" id="PF00174">
    <property type="entry name" value="Oxidored_molyb"/>
    <property type="match status" value="1"/>
</dbReference>
<accession>A0A5C3L6E5</accession>
<evidence type="ECO:0000256" key="1">
    <source>
        <dbReference type="ARBA" id="ARBA00001924"/>
    </source>
</evidence>
<dbReference type="InterPro" id="IPR000572">
    <property type="entry name" value="OxRdtase_Mopterin-bd_dom"/>
</dbReference>
<dbReference type="GO" id="GO:0008482">
    <property type="term" value="F:sulfite oxidase activity"/>
    <property type="evidence" value="ECO:0007669"/>
    <property type="project" value="TreeGrafter"/>
</dbReference>
<evidence type="ECO:0000313" key="8">
    <source>
        <dbReference type="Proteomes" id="UP000307440"/>
    </source>
</evidence>
<dbReference type="Pfam" id="PF03404">
    <property type="entry name" value="Mo-co_dimer"/>
    <property type="match status" value="1"/>
</dbReference>
<comment type="cofactor">
    <cofactor evidence="1">
        <name>Mo-molybdopterin</name>
        <dbReference type="ChEBI" id="CHEBI:71302"/>
    </cofactor>
</comment>
<name>A0A5C3L6E5_COPMA</name>
<dbReference type="PANTHER" id="PTHR19372">
    <property type="entry name" value="SULFITE REDUCTASE"/>
    <property type="match status" value="1"/>
</dbReference>
<dbReference type="PANTHER" id="PTHR19372:SF7">
    <property type="entry name" value="SULFITE OXIDASE, MITOCHONDRIAL"/>
    <property type="match status" value="1"/>
</dbReference>
<evidence type="ECO:0000256" key="4">
    <source>
        <dbReference type="ARBA" id="ARBA00023002"/>
    </source>
</evidence>
<gene>
    <name evidence="7" type="ORF">FA15DRAFT_665706</name>
</gene>
<dbReference type="InterPro" id="IPR014756">
    <property type="entry name" value="Ig_E-set"/>
</dbReference>
<dbReference type="Proteomes" id="UP000307440">
    <property type="component" value="Unassembled WGS sequence"/>
</dbReference>
<protein>
    <submittedName>
        <fullName evidence="7">Molybdopterin binding oxidoreductase</fullName>
    </submittedName>
</protein>
<evidence type="ECO:0000256" key="2">
    <source>
        <dbReference type="ARBA" id="ARBA00022505"/>
    </source>
</evidence>
<dbReference type="EMBL" id="ML210158">
    <property type="protein sequence ID" value="TFK28212.1"/>
    <property type="molecule type" value="Genomic_DNA"/>
</dbReference>
<dbReference type="STRING" id="230819.A0A5C3L6E5"/>
<dbReference type="Gene3D" id="2.60.40.650">
    <property type="match status" value="1"/>
</dbReference>
<reference evidence="7 8" key="1">
    <citation type="journal article" date="2019" name="Nat. Ecol. Evol.">
        <title>Megaphylogeny resolves global patterns of mushroom evolution.</title>
        <authorList>
            <person name="Varga T."/>
            <person name="Krizsan K."/>
            <person name="Foldi C."/>
            <person name="Dima B."/>
            <person name="Sanchez-Garcia M."/>
            <person name="Sanchez-Ramirez S."/>
            <person name="Szollosi G.J."/>
            <person name="Szarkandi J.G."/>
            <person name="Papp V."/>
            <person name="Albert L."/>
            <person name="Andreopoulos W."/>
            <person name="Angelini C."/>
            <person name="Antonin V."/>
            <person name="Barry K.W."/>
            <person name="Bougher N.L."/>
            <person name="Buchanan P."/>
            <person name="Buyck B."/>
            <person name="Bense V."/>
            <person name="Catcheside P."/>
            <person name="Chovatia M."/>
            <person name="Cooper J."/>
            <person name="Damon W."/>
            <person name="Desjardin D."/>
            <person name="Finy P."/>
            <person name="Geml J."/>
            <person name="Haridas S."/>
            <person name="Hughes K."/>
            <person name="Justo A."/>
            <person name="Karasinski D."/>
            <person name="Kautmanova I."/>
            <person name="Kiss B."/>
            <person name="Kocsube S."/>
            <person name="Kotiranta H."/>
            <person name="LaButti K.M."/>
            <person name="Lechner B.E."/>
            <person name="Liimatainen K."/>
            <person name="Lipzen A."/>
            <person name="Lukacs Z."/>
            <person name="Mihaltcheva S."/>
            <person name="Morgado L.N."/>
            <person name="Niskanen T."/>
            <person name="Noordeloos M.E."/>
            <person name="Ohm R.A."/>
            <person name="Ortiz-Santana B."/>
            <person name="Ovrebo C."/>
            <person name="Racz N."/>
            <person name="Riley R."/>
            <person name="Savchenko A."/>
            <person name="Shiryaev A."/>
            <person name="Soop K."/>
            <person name="Spirin V."/>
            <person name="Szebenyi C."/>
            <person name="Tomsovsky M."/>
            <person name="Tulloss R.E."/>
            <person name="Uehling J."/>
            <person name="Grigoriev I.V."/>
            <person name="Vagvolgyi C."/>
            <person name="Papp T."/>
            <person name="Martin F.M."/>
            <person name="Miettinen O."/>
            <person name="Hibbett D.S."/>
            <person name="Nagy L.G."/>
        </authorList>
    </citation>
    <scope>NUCLEOTIDE SEQUENCE [LARGE SCALE GENOMIC DNA]</scope>
    <source>
        <strain evidence="7 8">CBS 121175</strain>
    </source>
</reference>
<dbReference type="GO" id="GO:0006790">
    <property type="term" value="P:sulfur compound metabolic process"/>
    <property type="evidence" value="ECO:0007669"/>
    <property type="project" value="TreeGrafter"/>
</dbReference>
<dbReference type="GO" id="GO:0030151">
    <property type="term" value="F:molybdenum ion binding"/>
    <property type="evidence" value="ECO:0007669"/>
    <property type="project" value="InterPro"/>
</dbReference>
<keyword evidence="8" id="KW-1185">Reference proteome</keyword>
<proteinExistence type="predicted"/>
<organism evidence="7 8">
    <name type="scientific">Coprinopsis marcescibilis</name>
    <name type="common">Agaric fungus</name>
    <name type="synonym">Psathyrella marcescibilis</name>
    <dbReference type="NCBI Taxonomy" id="230819"/>
    <lineage>
        <taxon>Eukaryota</taxon>
        <taxon>Fungi</taxon>
        <taxon>Dikarya</taxon>
        <taxon>Basidiomycota</taxon>
        <taxon>Agaricomycotina</taxon>
        <taxon>Agaricomycetes</taxon>
        <taxon>Agaricomycetidae</taxon>
        <taxon>Agaricales</taxon>
        <taxon>Agaricineae</taxon>
        <taxon>Psathyrellaceae</taxon>
        <taxon>Coprinopsis</taxon>
    </lineage>
</organism>
<dbReference type="InterPro" id="IPR036374">
    <property type="entry name" value="OxRdtase_Mopterin-bd_sf"/>
</dbReference>
<feature type="domain" description="Moybdenum cofactor oxidoreductase dimerisation" evidence="6">
    <location>
        <begin position="270"/>
        <end position="358"/>
    </location>
</feature>
<dbReference type="SUPFAM" id="SSF81296">
    <property type="entry name" value="E set domains"/>
    <property type="match status" value="1"/>
</dbReference>
<evidence type="ECO:0000259" key="6">
    <source>
        <dbReference type="Pfam" id="PF03404"/>
    </source>
</evidence>